<dbReference type="CDD" id="cd06853">
    <property type="entry name" value="GT_WecA_like"/>
    <property type="match status" value="1"/>
</dbReference>
<organism evidence="9 10">
    <name type="scientific">Nitrosomonas supralitoralis</name>
    <dbReference type="NCBI Taxonomy" id="2116706"/>
    <lineage>
        <taxon>Bacteria</taxon>
        <taxon>Pseudomonadati</taxon>
        <taxon>Pseudomonadota</taxon>
        <taxon>Betaproteobacteria</taxon>
        <taxon>Nitrosomonadales</taxon>
        <taxon>Nitrosomonadaceae</taxon>
        <taxon>Nitrosomonas</taxon>
    </lineage>
</organism>
<dbReference type="PANTHER" id="PTHR22926:SF3">
    <property type="entry name" value="UNDECAPRENYL-PHOSPHATE ALPHA-N-ACETYLGLUCOSAMINYL 1-PHOSPHATE TRANSFERASE"/>
    <property type="match status" value="1"/>
</dbReference>
<keyword evidence="10" id="KW-1185">Reference proteome</keyword>
<sequence length="499" mass="55456">MNILVVFVFLMSLLFSILAIQIAISLMRTLNLTDKPDDHHKLHDINTPFVGGIGVLAVLCFAITILINLHSEQFQKCIALLICSILIWVTGFVDDAIKLGYRLRLAIQALVALIMILGGGVVVDELGGLLFGFPLQLGAFGIIFTLIATIGGINALNMVDGADGLSGSIALVSLLLMGTTAYIARDQHNLILICALAGGVSGFLYFNLRHPYQKYARVFLGDNGSMLLGVMFAWLLVDIAQDPNPSITPVTAIWLFSVPLMDMFGVMLRRICAGQSPFTPDRQHLHHLLMRSGFRVNEIVFTMVLLHSLIGIIGLAGMYLNVPELAMLLGFLLILSGYFYLTYHPENFISLLRKFDTLLNTRLGFAPVSNSKILIGSYSAKETEVLANSLSDELGAEMNFWIRIFRKSSEPHHPGKRYAITFSIWLDKKDDISRETLRQCMASLQWRLIEQRGIHLHQFFSRKTDSDPEIINDGSAFGESKDKGRRELGPQALSFEVLR</sequence>
<dbReference type="GO" id="GO:0009103">
    <property type="term" value="P:lipopolysaccharide biosynthetic process"/>
    <property type="evidence" value="ECO:0007669"/>
    <property type="project" value="TreeGrafter"/>
</dbReference>
<comment type="caution">
    <text evidence="9">The sequence shown here is derived from an EMBL/GenBank/DDBJ whole genome shotgun (WGS) entry which is preliminary data.</text>
</comment>
<keyword evidence="3 9" id="KW-0808">Transferase</keyword>
<feature type="transmembrane region" description="Helical" evidence="8">
    <location>
        <begin position="325"/>
        <end position="343"/>
    </location>
</feature>
<feature type="binding site" evidence="7">
    <location>
        <position position="157"/>
    </location>
    <ligand>
        <name>Mg(2+)</name>
        <dbReference type="ChEBI" id="CHEBI:18420"/>
    </ligand>
</feature>
<keyword evidence="4 8" id="KW-0812">Transmembrane</keyword>
<feature type="transmembrane region" description="Helical" evidence="8">
    <location>
        <begin position="299"/>
        <end position="319"/>
    </location>
</feature>
<feature type="transmembrane region" description="Helical" evidence="8">
    <location>
        <begin position="48"/>
        <end position="67"/>
    </location>
</feature>
<keyword evidence="5 8" id="KW-1133">Transmembrane helix</keyword>
<dbReference type="PANTHER" id="PTHR22926">
    <property type="entry name" value="PHOSPHO-N-ACETYLMURAMOYL-PENTAPEPTIDE-TRANSFERASE"/>
    <property type="match status" value="1"/>
</dbReference>
<evidence type="ECO:0000256" key="3">
    <source>
        <dbReference type="ARBA" id="ARBA00022679"/>
    </source>
</evidence>
<dbReference type="GO" id="GO:0071555">
    <property type="term" value="P:cell wall organization"/>
    <property type="evidence" value="ECO:0007669"/>
    <property type="project" value="TreeGrafter"/>
</dbReference>
<dbReference type="AlphaFoldDB" id="A0A2P7NX13"/>
<keyword evidence="7" id="KW-0460">Magnesium</keyword>
<feature type="transmembrane region" description="Helical" evidence="8">
    <location>
        <begin position="165"/>
        <end position="184"/>
    </location>
</feature>
<feature type="transmembrane region" description="Helical" evidence="8">
    <location>
        <begin position="129"/>
        <end position="153"/>
    </location>
</feature>
<reference evidence="9 10" key="1">
    <citation type="submission" date="2018-03" db="EMBL/GenBank/DDBJ databases">
        <title>Draft genome of Nitrosomonas supralitoralis APG5.</title>
        <authorList>
            <person name="Urakawa H."/>
            <person name="Lopez J.V."/>
        </authorList>
    </citation>
    <scope>NUCLEOTIDE SEQUENCE [LARGE SCALE GENOMIC DNA]</scope>
    <source>
        <strain evidence="9 10">APG5</strain>
    </source>
</reference>
<evidence type="ECO:0000256" key="4">
    <source>
        <dbReference type="ARBA" id="ARBA00022692"/>
    </source>
</evidence>
<dbReference type="InterPro" id="IPR000715">
    <property type="entry name" value="Glycosyl_transferase_4"/>
</dbReference>
<dbReference type="Pfam" id="PF00953">
    <property type="entry name" value="Glycos_transf_4"/>
    <property type="match status" value="1"/>
</dbReference>
<feature type="transmembrane region" description="Helical" evidence="8">
    <location>
        <begin position="105"/>
        <end position="123"/>
    </location>
</feature>
<accession>A0A2P7NX13</accession>
<feature type="transmembrane region" description="Helical" evidence="8">
    <location>
        <begin position="249"/>
        <end position="268"/>
    </location>
</feature>
<evidence type="ECO:0000256" key="1">
    <source>
        <dbReference type="ARBA" id="ARBA00004651"/>
    </source>
</evidence>
<name>A0A2P7NX13_9PROT</name>
<feature type="transmembrane region" description="Helical" evidence="8">
    <location>
        <begin position="190"/>
        <end position="208"/>
    </location>
</feature>
<protein>
    <submittedName>
        <fullName evidence="9">Undecaprenyl/decaprenyl-phosphate alpha-N-acetylglucosaminyl 1-phosphate transferase</fullName>
    </submittedName>
</protein>
<feature type="transmembrane region" description="Helical" evidence="8">
    <location>
        <begin position="215"/>
        <end position="237"/>
    </location>
</feature>
<evidence type="ECO:0000256" key="2">
    <source>
        <dbReference type="ARBA" id="ARBA00022475"/>
    </source>
</evidence>
<proteinExistence type="predicted"/>
<keyword evidence="2" id="KW-1003">Cell membrane</keyword>
<dbReference type="GO" id="GO:0046872">
    <property type="term" value="F:metal ion binding"/>
    <property type="evidence" value="ECO:0007669"/>
    <property type="project" value="UniProtKB-KW"/>
</dbReference>
<evidence type="ECO:0000313" key="9">
    <source>
        <dbReference type="EMBL" id="PSJ17965.1"/>
    </source>
</evidence>
<dbReference type="EMBL" id="PXXU01000011">
    <property type="protein sequence ID" value="PSJ17965.1"/>
    <property type="molecule type" value="Genomic_DNA"/>
</dbReference>
<feature type="transmembrane region" description="Helical" evidence="8">
    <location>
        <begin position="6"/>
        <end position="27"/>
    </location>
</feature>
<keyword evidence="6 8" id="KW-0472">Membrane</keyword>
<feature type="binding site" evidence="7">
    <location>
        <position position="222"/>
    </location>
    <ligand>
        <name>Mg(2+)</name>
        <dbReference type="ChEBI" id="CHEBI:18420"/>
    </ligand>
</feature>
<comment type="subcellular location">
    <subcellularLocation>
        <location evidence="1">Cell membrane</location>
        <topology evidence="1">Multi-pass membrane protein</topology>
    </subcellularLocation>
</comment>
<gene>
    <name evidence="9" type="ORF">C7H79_05455</name>
</gene>
<evidence type="ECO:0000256" key="5">
    <source>
        <dbReference type="ARBA" id="ARBA00022989"/>
    </source>
</evidence>
<dbReference type="GO" id="GO:0016780">
    <property type="term" value="F:phosphotransferase activity, for other substituted phosphate groups"/>
    <property type="evidence" value="ECO:0007669"/>
    <property type="project" value="InterPro"/>
</dbReference>
<dbReference type="Proteomes" id="UP000241912">
    <property type="component" value="Unassembled WGS sequence"/>
</dbReference>
<comment type="cofactor">
    <cofactor evidence="7">
        <name>Mg(2+)</name>
        <dbReference type="ChEBI" id="CHEBI:18420"/>
    </cofactor>
</comment>
<evidence type="ECO:0000313" key="10">
    <source>
        <dbReference type="Proteomes" id="UP000241912"/>
    </source>
</evidence>
<dbReference type="OrthoDB" id="9783652at2"/>
<dbReference type="GO" id="GO:0005886">
    <property type="term" value="C:plasma membrane"/>
    <property type="evidence" value="ECO:0007669"/>
    <property type="project" value="UniProtKB-SubCell"/>
</dbReference>
<dbReference type="GO" id="GO:0044038">
    <property type="term" value="P:cell wall macromolecule biosynthetic process"/>
    <property type="evidence" value="ECO:0007669"/>
    <property type="project" value="TreeGrafter"/>
</dbReference>
<evidence type="ECO:0000256" key="8">
    <source>
        <dbReference type="SAM" id="Phobius"/>
    </source>
</evidence>
<keyword evidence="7" id="KW-0479">Metal-binding</keyword>
<evidence type="ECO:0000256" key="6">
    <source>
        <dbReference type="ARBA" id="ARBA00023136"/>
    </source>
</evidence>
<evidence type="ECO:0000256" key="7">
    <source>
        <dbReference type="PIRSR" id="PIRSR600715-1"/>
    </source>
</evidence>